<gene>
    <name evidence="2" type="ORF">SAMN04244572_00586</name>
</gene>
<dbReference type="AlphaFoldDB" id="A0A1H6R3H0"/>
<dbReference type="OrthoDB" id="8527169at2"/>
<evidence type="ECO:0000313" key="2">
    <source>
        <dbReference type="EMBL" id="SEI50381.1"/>
    </source>
</evidence>
<feature type="transmembrane region" description="Helical" evidence="1">
    <location>
        <begin position="117"/>
        <end position="135"/>
    </location>
</feature>
<reference evidence="2 3" key="1">
    <citation type="submission" date="2016-10" db="EMBL/GenBank/DDBJ databases">
        <authorList>
            <person name="de Groot N.N."/>
        </authorList>
    </citation>
    <scope>NUCLEOTIDE SEQUENCE [LARGE SCALE GENOMIC DNA]</scope>
    <source>
        <strain evidence="2 3">DSM 373</strain>
    </source>
</reference>
<dbReference type="RefSeq" id="WP_090729778.1">
    <property type="nucleotide sequence ID" value="NZ_FNYQ01000006.1"/>
</dbReference>
<evidence type="ECO:0000313" key="3">
    <source>
        <dbReference type="Proteomes" id="UP000199250"/>
    </source>
</evidence>
<name>A0A1H6R3H0_9GAMM</name>
<protein>
    <submittedName>
        <fullName evidence="2">Uncharacterized protein</fullName>
    </submittedName>
</protein>
<feature type="transmembrane region" description="Helical" evidence="1">
    <location>
        <begin position="94"/>
        <end position="111"/>
    </location>
</feature>
<evidence type="ECO:0000256" key="1">
    <source>
        <dbReference type="SAM" id="Phobius"/>
    </source>
</evidence>
<accession>A0A1H6R3H0</accession>
<keyword evidence="1" id="KW-0812">Transmembrane</keyword>
<organism evidence="2 3">
    <name type="scientific">Azotobacter beijerinckii</name>
    <dbReference type="NCBI Taxonomy" id="170623"/>
    <lineage>
        <taxon>Bacteria</taxon>
        <taxon>Pseudomonadati</taxon>
        <taxon>Pseudomonadota</taxon>
        <taxon>Gammaproteobacteria</taxon>
        <taxon>Pseudomonadales</taxon>
        <taxon>Pseudomonadaceae</taxon>
        <taxon>Azotobacter</taxon>
    </lineage>
</organism>
<keyword evidence="1" id="KW-0472">Membrane</keyword>
<dbReference type="EMBL" id="FNYQ01000006">
    <property type="protein sequence ID" value="SEI50381.1"/>
    <property type="molecule type" value="Genomic_DNA"/>
</dbReference>
<proteinExistence type="predicted"/>
<sequence length="142" mass="15312">MSRIVSALPGRIRIRDRALRDWARLARIEEALAGFEGIDSLQPNPRAGSLVLHFDAARVEIEALEAAVDAAIDAELARPHAPRRRSLKMQVNRGAKLGMLGSLAASLTLAAAGKKSWHAVTGGLFVACLGVHLAVHRRSILR</sequence>
<keyword evidence="1" id="KW-1133">Transmembrane helix</keyword>
<dbReference type="Proteomes" id="UP000199250">
    <property type="component" value="Unassembled WGS sequence"/>
</dbReference>